<reference evidence="8 10" key="2">
    <citation type="journal article" date="2019" name="PLoS Negl. Trop. Dis.">
        <title>Revisiting the worldwide diversity of Leptospira species in the environment.</title>
        <authorList>
            <person name="Vincent A.T."/>
            <person name="Schiettekatte O."/>
            <person name="Bourhy P."/>
            <person name="Veyrier F.J."/>
            <person name="Picardeau M."/>
        </authorList>
    </citation>
    <scope>NUCLEOTIDE SEQUENCE [LARGE SCALE GENOMIC DNA]</scope>
    <source>
        <strain evidence="8 10">201800280</strain>
        <strain evidence="9">201800281</strain>
    </source>
</reference>
<keyword evidence="3" id="KW-0804">Transcription</keyword>
<dbReference type="Gene3D" id="3.40.50.2300">
    <property type="match status" value="1"/>
</dbReference>
<dbReference type="PANTHER" id="PTHR43280:SF29">
    <property type="entry name" value="ARAC-FAMILY TRANSCRIPTIONAL REGULATOR"/>
    <property type="match status" value="1"/>
</dbReference>
<dbReference type="PROSITE" id="PS50110">
    <property type="entry name" value="RESPONSE_REGULATORY"/>
    <property type="match status" value="1"/>
</dbReference>
<evidence type="ECO:0000256" key="1">
    <source>
        <dbReference type="ARBA" id="ARBA00023015"/>
    </source>
</evidence>
<dbReference type="GO" id="GO:0003700">
    <property type="term" value="F:DNA-binding transcription factor activity"/>
    <property type="evidence" value="ECO:0007669"/>
    <property type="project" value="InterPro"/>
</dbReference>
<dbReference type="PANTHER" id="PTHR43280">
    <property type="entry name" value="ARAC-FAMILY TRANSCRIPTIONAL REGULATOR"/>
    <property type="match status" value="1"/>
</dbReference>
<dbReference type="InterPro" id="IPR018062">
    <property type="entry name" value="HTH_AraC-typ_CS"/>
</dbReference>
<name>A0A4R9IJD2_9LEPT</name>
<protein>
    <submittedName>
        <fullName evidence="8">AraC family transcriptional regulator</fullName>
    </submittedName>
</protein>
<evidence type="ECO:0000259" key="6">
    <source>
        <dbReference type="PROSITE" id="PS01124"/>
    </source>
</evidence>
<dbReference type="OrthoDB" id="324626at2"/>
<dbReference type="SMART" id="SM00448">
    <property type="entry name" value="REC"/>
    <property type="match status" value="1"/>
</dbReference>
<comment type="caution">
    <text evidence="8">The sequence shown here is derived from an EMBL/GenBank/DDBJ whole genome shotgun (WGS) entry which is preliminary data.</text>
</comment>
<dbReference type="SUPFAM" id="SSF46689">
    <property type="entry name" value="Homeodomain-like"/>
    <property type="match status" value="1"/>
</dbReference>
<proteinExistence type="predicted"/>
<dbReference type="Proteomes" id="UP000297918">
    <property type="component" value="Unassembled WGS sequence"/>
</dbReference>
<feature type="coiled-coil region" evidence="5">
    <location>
        <begin position="132"/>
        <end position="159"/>
    </location>
</feature>
<dbReference type="SUPFAM" id="SSF52172">
    <property type="entry name" value="CheY-like"/>
    <property type="match status" value="1"/>
</dbReference>
<dbReference type="InterPro" id="IPR011006">
    <property type="entry name" value="CheY-like_superfamily"/>
</dbReference>
<evidence type="ECO:0000256" key="5">
    <source>
        <dbReference type="SAM" id="Coils"/>
    </source>
</evidence>
<feature type="domain" description="HTH araC/xylS-type" evidence="6">
    <location>
        <begin position="144"/>
        <end position="246"/>
    </location>
</feature>
<keyword evidence="5" id="KW-0175">Coiled coil</keyword>
<feature type="domain" description="Response regulatory" evidence="7">
    <location>
        <begin position="2"/>
        <end position="116"/>
    </location>
</feature>
<evidence type="ECO:0000259" key="7">
    <source>
        <dbReference type="PROSITE" id="PS50110"/>
    </source>
</evidence>
<dbReference type="SMART" id="SM00342">
    <property type="entry name" value="HTH_ARAC"/>
    <property type="match status" value="1"/>
</dbReference>
<organism evidence="8 10">
    <name type="scientific">Leptospira bourretii</name>
    <dbReference type="NCBI Taxonomy" id="2484962"/>
    <lineage>
        <taxon>Bacteria</taxon>
        <taxon>Pseudomonadati</taxon>
        <taxon>Spirochaetota</taxon>
        <taxon>Spirochaetia</taxon>
        <taxon>Leptospirales</taxon>
        <taxon>Leptospiraceae</taxon>
        <taxon>Leptospira</taxon>
    </lineage>
</organism>
<dbReference type="AlphaFoldDB" id="A0A4R9IJD2"/>
<dbReference type="PROSITE" id="PS00041">
    <property type="entry name" value="HTH_ARAC_FAMILY_1"/>
    <property type="match status" value="1"/>
</dbReference>
<reference evidence="9" key="1">
    <citation type="submission" date="2018-10" db="EMBL/GenBank/DDBJ databases">
        <authorList>
            <person name="Vincent A.T."/>
            <person name="Schiettekatte O."/>
            <person name="Bourhy P."/>
            <person name="Veyrier F.J."/>
            <person name="Picardeau M."/>
        </authorList>
    </citation>
    <scope>NUCLEOTIDE SEQUENCE</scope>
    <source>
        <strain evidence="9">201800281</strain>
    </source>
</reference>
<keyword evidence="2" id="KW-0238">DNA-binding</keyword>
<feature type="modified residue" description="4-aspartylphosphate" evidence="4">
    <location>
        <position position="55"/>
    </location>
</feature>
<dbReference type="GO" id="GO:0043565">
    <property type="term" value="F:sequence-specific DNA binding"/>
    <property type="evidence" value="ECO:0007669"/>
    <property type="project" value="InterPro"/>
</dbReference>
<evidence type="ECO:0000313" key="11">
    <source>
        <dbReference type="Proteomes" id="UP000297918"/>
    </source>
</evidence>
<evidence type="ECO:0000313" key="9">
    <source>
        <dbReference type="EMBL" id="TGK88936.1"/>
    </source>
</evidence>
<evidence type="ECO:0000256" key="3">
    <source>
        <dbReference type="ARBA" id="ARBA00023163"/>
    </source>
</evidence>
<keyword evidence="1" id="KW-0805">Transcription regulation</keyword>
<dbReference type="PROSITE" id="PS01124">
    <property type="entry name" value="HTH_ARAC_FAMILY_2"/>
    <property type="match status" value="1"/>
</dbReference>
<dbReference type="Pfam" id="PF00072">
    <property type="entry name" value="Response_reg"/>
    <property type="match status" value="1"/>
</dbReference>
<evidence type="ECO:0000313" key="10">
    <source>
        <dbReference type="Proteomes" id="UP000297394"/>
    </source>
</evidence>
<dbReference type="InterPro" id="IPR009057">
    <property type="entry name" value="Homeodomain-like_sf"/>
</dbReference>
<keyword evidence="4" id="KW-0597">Phosphoprotein</keyword>
<dbReference type="EMBL" id="RQFM01000010">
    <property type="protein sequence ID" value="TGK88286.1"/>
    <property type="molecule type" value="Genomic_DNA"/>
</dbReference>
<sequence>MKILILEDEPVHAKYLTKLLNDILDLSTTEISHVASVDEAYICLKQTSIDLFFLDLNIFGSDSFEVLDRFPEKSINTIVVSANPENAVRAFEYGVIDFLAKPVSEERLRLSLERYSFFTNANLRKNKNNTKSRLLKVNLDQLENRLSQLMEVEKIYQNEDLSLEVLAEELELHPRQLSEYLNEKKSTNFSSFLHSYRIKEAKYLLEKYPEKKVSDIGFAVGYKSLSNFYDAFKKEQKITASEYRQRTFISSIISNTTETNNFINV</sequence>
<evidence type="ECO:0000313" key="8">
    <source>
        <dbReference type="EMBL" id="TGK88286.1"/>
    </source>
</evidence>
<gene>
    <name evidence="8" type="ORF">EHQ23_05480</name>
    <name evidence="9" type="ORF">EHQ26_18005</name>
</gene>
<dbReference type="EMBL" id="RQFL01000031">
    <property type="protein sequence ID" value="TGK88936.1"/>
    <property type="molecule type" value="Genomic_DNA"/>
</dbReference>
<dbReference type="Gene3D" id="1.10.10.60">
    <property type="entry name" value="Homeodomain-like"/>
    <property type="match status" value="2"/>
</dbReference>
<dbReference type="Proteomes" id="UP000297394">
    <property type="component" value="Unassembled WGS sequence"/>
</dbReference>
<evidence type="ECO:0000256" key="2">
    <source>
        <dbReference type="ARBA" id="ARBA00023125"/>
    </source>
</evidence>
<dbReference type="Pfam" id="PF12833">
    <property type="entry name" value="HTH_18"/>
    <property type="match status" value="1"/>
</dbReference>
<dbReference type="GO" id="GO:0000160">
    <property type="term" value="P:phosphorelay signal transduction system"/>
    <property type="evidence" value="ECO:0007669"/>
    <property type="project" value="InterPro"/>
</dbReference>
<dbReference type="InterPro" id="IPR018060">
    <property type="entry name" value="HTH_AraC"/>
</dbReference>
<dbReference type="RefSeq" id="WP_135750069.1">
    <property type="nucleotide sequence ID" value="NZ_RQFL01000031.1"/>
</dbReference>
<keyword evidence="11" id="KW-1185">Reference proteome</keyword>
<accession>A0A4R9IJD2</accession>
<evidence type="ECO:0000256" key="4">
    <source>
        <dbReference type="PROSITE-ProRule" id="PRU00169"/>
    </source>
</evidence>
<dbReference type="InterPro" id="IPR001789">
    <property type="entry name" value="Sig_transdc_resp-reg_receiver"/>
</dbReference>